<feature type="region of interest" description="Disordered" evidence="1">
    <location>
        <begin position="43"/>
        <end position="91"/>
    </location>
</feature>
<dbReference type="RefSeq" id="WP_369167750.1">
    <property type="nucleotide sequence ID" value="NZ_CP163439.1"/>
</dbReference>
<accession>A0AB39PTE4</accession>
<proteinExistence type="predicted"/>
<evidence type="ECO:0000313" key="2">
    <source>
        <dbReference type="EMBL" id="XDQ33216.1"/>
    </source>
</evidence>
<reference evidence="2" key="1">
    <citation type="submission" date="2024-07" db="EMBL/GenBank/DDBJ databases">
        <authorList>
            <person name="Yu S.T."/>
        </authorList>
    </citation>
    <scope>NUCLEOTIDE SEQUENCE</scope>
    <source>
        <strain evidence="2">R28</strain>
    </source>
</reference>
<dbReference type="AlphaFoldDB" id="A0AB39PTE4"/>
<gene>
    <name evidence="2" type="ORF">AB5J49_07780</name>
</gene>
<name>A0AB39PTE4_9ACTN</name>
<dbReference type="EMBL" id="CP163439">
    <property type="protein sequence ID" value="XDQ33216.1"/>
    <property type="molecule type" value="Genomic_DNA"/>
</dbReference>
<protein>
    <submittedName>
        <fullName evidence="2">DUF6233 domain-containing protein</fullName>
    </submittedName>
</protein>
<organism evidence="2">
    <name type="scientific">Streptomyces sp. R28</name>
    <dbReference type="NCBI Taxonomy" id="3238628"/>
    <lineage>
        <taxon>Bacteria</taxon>
        <taxon>Bacillati</taxon>
        <taxon>Actinomycetota</taxon>
        <taxon>Actinomycetes</taxon>
        <taxon>Kitasatosporales</taxon>
        <taxon>Streptomycetaceae</taxon>
        <taxon>Streptomyces</taxon>
    </lineage>
</organism>
<feature type="compositionally biased region" description="Polar residues" evidence="1">
    <location>
        <begin position="65"/>
        <end position="80"/>
    </location>
</feature>
<evidence type="ECO:0000256" key="1">
    <source>
        <dbReference type="SAM" id="MobiDB-lite"/>
    </source>
</evidence>
<sequence length="137" mass="14969">MNELPPDPARLRAILAHLDQQLADNQTIAIYLRLQRDAVQAALTQAEAPPPRKPRLPKGGANLGPVTQISPRPQFVVQQKRTPRGPEPAIIHLGDCSMIEGPPHRITEHDARVSLTDPNIEACAFCRPDSELGILDG</sequence>
<dbReference type="Pfam" id="PF19746">
    <property type="entry name" value="DUF6233"/>
    <property type="match status" value="1"/>
</dbReference>
<dbReference type="InterPro" id="IPR046200">
    <property type="entry name" value="DUF6233"/>
</dbReference>